<reference evidence="1" key="1">
    <citation type="submission" date="2014-11" db="EMBL/GenBank/DDBJ databases">
        <authorList>
            <person name="Amaro Gonzalez C."/>
        </authorList>
    </citation>
    <scope>NUCLEOTIDE SEQUENCE</scope>
</reference>
<reference evidence="1" key="2">
    <citation type="journal article" date="2015" name="Fish Shellfish Immunol.">
        <title>Early steps in the European eel (Anguilla anguilla)-Vibrio vulnificus interaction in the gills: Role of the RtxA13 toxin.</title>
        <authorList>
            <person name="Callol A."/>
            <person name="Pajuelo D."/>
            <person name="Ebbesson L."/>
            <person name="Teles M."/>
            <person name="MacKenzie S."/>
            <person name="Amaro C."/>
        </authorList>
    </citation>
    <scope>NUCLEOTIDE SEQUENCE</scope>
</reference>
<name>A0A0E9RXW5_ANGAN</name>
<dbReference type="EMBL" id="GBXM01075337">
    <property type="protein sequence ID" value="JAH33240.1"/>
    <property type="molecule type" value="Transcribed_RNA"/>
</dbReference>
<proteinExistence type="predicted"/>
<organism evidence="1">
    <name type="scientific">Anguilla anguilla</name>
    <name type="common">European freshwater eel</name>
    <name type="synonym">Muraena anguilla</name>
    <dbReference type="NCBI Taxonomy" id="7936"/>
    <lineage>
        <taxon>Eukaryota</taxon>
        <taxon>Metazoa</taxon>
        <taxon>Chordata</taxon>
        <taxon>Craniata</taxon>
        <taxon>Vertebrata</taxon>
        <taxon>Euteleostomi</taxon>
        <taxon>Actinopterygii</taxon>
        <taxon>Neopterygii</taxon>
        <taxon>Teleostei</taxon>
        <taxon>Anguilliformes</taxon>
        <taxon>Anguillidae</taxon>
        <taxon>Anguilla</taxon>
    </lineage>
</organism>
<protein>
    <submittedName>
        <fullName evidence="1">Uncharacterized protein</fullName>
    </submittedName>
</protein>
<sequence>MWVQVDVNRVSVGSGGCGSNKCGFRPWRLRCCSH</sequence>
<dbReference type="AlphaFoldDB" id="A0A0E9RXW5"/>
<accession>A0A0E9RXW5</accession>
<evidence type="ECO:0000313" key="1">
    <source>
        <dbReference type="EMBL" id="JAH33240.1"/>
    </source>
</evidence>